<protein>
    <recommendedName>
        <fullName evidence="1">DUF6504 domain-containing protein</fullName>
    </recommendedName>
</protein>
<dbReference type="InterPro" id="IPR045443">
    <property type="entry name" value="DUF6504"/>
</dbReference>
<evidence type="ECO:0000259" key="1">
    <source>
        <dbReference type="Pfam" id="PF20114"/>
    </source>
</evidence>
<comment type="caution">
    <text evidence="2">The sequence shown here is derived from an EMBL/GenBank/DDBJ whole genome shotgun (WGS) entry which is preliminary data.</text>
</comment>
<dbReference type="RefSeq" id="WP_204919438.1">
    <property type="nucleotide sequence ID" value="NZ_BAAAQP010000003.1"/>
</dbReference>
<feature type="domain" description="DUF6504" evidence="1">
    <location>
        <begin position="2"/>
        <end position="112"/>
    </location>
</feature>
<proteinExistence type="predicted"/>
<reference evidence="2 3" key="1">
    <citation type="submission" date="2021-01" db="EMBL/GenBank/DDBJ databases">
        <title>Sequencing the genomes of 1000 actinobacteria strains.</title>
        <authorList>
            <person name="Klenk H.-P."/>
        </authorList>
    </citation>
    <scope>NUCLEOTIDE SEQUENCE [LARGE SCALE GENOMIC DNA]</scope>
    <source>
        <strain evidence="2 3">DSM 18662</strain>
    </source>
</reference>
<evidence type="ECO:0000313" key="2">
    <source>
        <dbReference type="EMBL" id="MBM7800187.1"/>
    </source>
</evidence>
<keyword evidence="3" id="KW-1185">Reference proteome</keyword>
<organism evidence="2 3">
    <name type="scientific">Microlunatus panaciterrae</name>
    <dbReference type="NCBI Taxonomy" id="400768"/>
    <lineage>
        <taxon>Bacteria</taxon>
        <taxon>Bacillati</taxon>
        <taxon>Actinomycetota</taxon>
        <taxon>Actinomycetes</taxon>
        <taxon>Propionibacteriales</taxon>
        <taxon>Propionibacteriaceae</taxon>
        <taxon>Microlunatus</taxon>
    </lineage>
</organism>
<dbReference type="Pfam" id="PF20114">
    <property type="entry name" value="DUF6504"/>
    <property type="match status" value="1"/>
</dbReference>
<accession>A0ABS2RNP5</accession>
<gene>
    <name evidence="2" type="ORF">JOE57_003108</name>
</gene>
<dbReference type="EMBL" id="JAFBCF010000001">
    <property type="protein sequence ID" value="MBM7800187.1"/>
    <property type="molecule type" value="Genomic_DNA"/>
</dbReference>
<name>A0ABS2RNP5_9ACTN</name>
<sequence length="114" mass="13048">MRSYNDPIEVRRGLVCGLEAPAQFLWRNRLWVVRDVQNRWVETGAWWDGPSARALRGTDSRSGRGDAEEVEADLLAEEEVWRVVAANGRAGHQGVYELSHVWGTGQWRLRTVMD</sequence>
<dbReference type="Proteomes" id="UP000704762">
    <property type="component" value="Unassembled WGS sequence"/>
</dbReference>
<evidence type="ECO:0000313" key="3">
    <source>
        <dbReference type="Proteomes" id="UP000704762"/>
    </source>
</evidence>